<reference evidence="1" key="1">
    <citation type="submission" date="2016-01" db="EMBL/GenBank/DDBJ databases">
        <authorList>
            <person name="Peeters C."/>
        </authorList>
    </citation>
    <scope>NUCLEOTIDE SEQUENCE [LARGE SCALE GENOMIC DNA]</scope>
    <source>
        <strain evidence="1">LMG 29325</strain>
    </source>
</reference>
<dbReference type="STRING" id="1777143.AWB82_03698"/>
<sequence length="83" mass="8928">MLAGLLAPVLERGHWHTLAHLVAAEAALARLHDVLASEAVLRRVAPGLNAKSAVDEAVRWLNKAARDEARAAVKCLRSLPHLV</sequence>
<name>A0A158B8Z3_9BURK</name>
<dbReference type="RefSeq" id="WP_235023343.1">
    <property type="nucleotide sequence ID" value="NZ_FCOJ02000025.1"/>
</dbReference>
<comment type="caution">
    <text evidence="1">The sequence shown here is derived from an EMBL/GenBank/DDBJ whole genome shotgun (WGS) entry which is preliminary data.</text>
</comment>
<dbReference type="AlphaFoldDB" id="A0A158B8Z3"/>
<evidence type="ECO:0000313" key="2">
    <source>
        <dbReference type="Proteomes" id="UP000054596"/>
    </source>
</evidence>
<evidence type="ECO:0000313" key="1">
    <source>
        <dbReference type="EMBL" id="SAK66236.1"/>
    </source>
</evidence>
<gene>
    <name evidence="1" type="ORF">AWB82_03698</name>
</gene>
<protein>
    <submittedName>
        <fullName evidence="1">Uncharacterized protein</fullName>
    </submittedName>
</protein>
<proteinExistence type="predicted"/>
<keyword evidence="2" id="KW-1185">Reference proteome</keyword>
<dbReference type="Proteomes" id="UP000054596">
    <property type="component" value="Unassembled WGS sequence"/>
</dbReference>
<dbReference type="EMBL" id="FCOJ02000025">
    <property type="protein sequence ID" value="SAK66236.1"/>
    <property type="molecule type" value="Genomic_DNA"/>
</dbReference>
<accession>A0A158B8Z3</accession>
<organism evidence="1 2">
    <name type="scientific">Caballeronia glebae</name>
    <dbReference type="NCBI Taxonomy" id="1777143"/>
    <lineage>
        <taxon>Bacteria</taxon>
        <taxon>Pseudomonadati</taxon>
        <taxon>Pseudomonadota</taxon>
        <taxon>Betaproteobacteria</taxon>
        <taxon>Burkholderiales</taxon>
        <taxon>Burkholderiaceae</taxon>
        <taxon>Caballeronia</taxon>
    </lineage>
</organism>